<dbReference type="Proteomes" id="UP000683925">
    <property type="component" value="Unassembled WGS sequence"/>
</dbReference>
<sequence length="345" mass="40944">MAIFVIQRINKQYRQSFLFIIQDSSREKFIPVLLDNPFAIFTFDQNALAFQVVQSNFNLIPQFNPLNNNQNNLKAFLRCYKLNDMKFEDFLFKRTKEYSINNSMTNQELVLNHQKFANQNVIVRLSEIKVTELTFVIIMDQKSKLIKSQSEKIEQLCTWIQICSKNFSKFLKSQMALTYQAQLNQNKYGRIQIKYIQMINKLSHQTENKLSSCSIQMKMKQIFQFYESSYNIKIKCEYHIEPDYTIITNQQILNKLLFGLMQILVKLNQKYVDFKLQEQSGFLDIFISLNQLTTFNLELKKNNQFRKALKILGPFDQAIFNQENVLVRIYTNMEILSDSQPFNSK</sequence>
<dbReference type="AlphaFoldDB" id="A0A8S1Y5I3"/>
<dbReference type="OrthoDB" id="10343083at2759"/>
<keyword evidence="2" id="KW-1185">Reference proteome</keyword>
<comment type="caution">
    <text evidence="1">The sequence shown here is derived from an EMBL/GenBank/DDBJ whole genome shotgun (WGS) entry which is preliminary data.</text>
</comment>
<reference evidence="1" key="1">
    <citation type="submission" date="2021-01" db="EMBL/GenBank/DDBJ databases">
        <authorList>
            <consortium name="Genoscope - CEA"/>
            <person name="William W."/>
        </authorList>
    </citation>
    <scope>NUCLEOTIDE SEQUENCE</scope>
</reference>
<dbReference type="EMBL" id="CAJJDP010000147">
    <property type="protein sequence ID" value="CAD8208870.1"/>
    <property type="molecule type" value="Genomic_DNA"/>
</dbReference>
<accession>A0A8S1Y5I3</accession>
<dbReference type="OMA" id="WIQICSK"/>
<gene>
    <name evidence="1" type="ORF">POCTA_138.1.T1450112</name>
</gene>
<proteinExistence type="predicted"/>
<name>A0A8S1Y5I3_PAROT</name>
<evidence type="ECO:0000313" key="1">
    <source>
        <dbReference type="EMBL" id="CAD8208870.1"/>
    </source>
</evidence>
<evidence type="ECO:0000313" key="2">
    <source>
        <dbReference type="Proteomes" id="UP000683925"/>
    </source>
</evidence>
<protein>
    <submittedName>
        <fullName evidence="1">Uncharacterized protein</fullName>
    </submittedName>
</protein>
<organism evidence="1 2">
    <name type="scientific">Paramecium octaurelia</name>
    <dbReference type="NCBI Taxonomy" id="43137"/>
    <lineage>
        <taxon>Eukaryota</taxon>
        <taxon>Sar</taxon>
        <taxon>Alveolata</taxon>
        <taxon>Ciliophora</taxon>
        <taxon>Intramacronucleata</taxon>
        <taxon>Oligohymenophorea</taxon>
        <taxon>Peniculida</taxon>
        <taxon>Parameciidae</taxon>
        <taxon>Paramecium</taxon>
    </lineage>
</organism>